<accession>A0A1F5YFD0</accession>
<dbReference type="EMBL" id="MFJB01000081">
    <property type="protein sequence ID" value="OGF98853.1"/>
    <property type="molecule type" value="Genomic_DNA"/>
</dbReference>
<dbReference type="PRINTS" id="PR00060">
    <property type="entry name" value="RIBOSOMALL16"/>
</dbReference>
<comment type="subunit">
    <text evidence="6 8">Part of the 50S ribosomal subunit.</text>
</comment>
<sequence>MFVPKRAKFRKQFRGKMRGISTRGNDVVFGQYGLKALSAGWITTRQLEAGRRVLTRYTQKGGRVWIRIFPDKPITDKPPEVRMGVGKGDVVDYVFTAKPGRIIYEMSGIPEDQAKIAMKTAAGKMPVKTTFVIKR</sequence>
<dbReference type="GO" id="GO:0006412">
    <property type="term" value="P:translation"/>
    <property type="evidence" value="ECO:0007669"/>
    <property type="project" value="UniProtKB-UniRule"/>
</dbReference>
<evidence type="ECO:0000256" key="2">
    <source>
        <dbReference type="ARBA" id="ARBA00022555"/>
    </source>
</evidence>
<keyword evidence="6 8" id="KW-0694">RNA-binding</keyword>
<comment type="caution">
    <text evidence="9">The sequence shown here is derived from an EMBL/GenBank/DDBJ whole genome shotgun (WGS) entry which is preliminary data.</text>
</comment>
<dbReference type="Gene3D" id="3.90.1170.10">
    <property type="entry name" value="Ribosomal protein L10e/L16"/>
    <property type="match status" value="1"/>
</dbReference>
<dbReference type="SUPFAM" id="SSF54686">
    <property type="entry name" value="Ribosomal protein L16p/L10e"/>
    <property type="match status" value="1"/>
</dbReference>
<dbReference type="InterPro" id="IPR036920">
    <property type="entry name" value="Ribosomal_uL16_sf"/>
</dbReference>
<organism evidence="9 10">
    <name type="scientific">Candidatus Gottesmanbacteria bacterium RBG_16_38_7b</name>
    <dbReference type="NCBI Taxonomy" id="1798372"/>
    <lineage>
        <taxon>Bacteria</taxon>
        <taxon>Candidatus Gottesmaniibacteriota</taxon>
    </lineage>
</organism>
<evidence type="ECO:0000256" key="5">
    <source>
        <dbReference type="ARBA" id="ARBA00035198"/>
    </source>
</evidence>
<proteinExistence type="inferred from homology"/>
<keyword evidence="6 8" id="KW-0699">rRNA-binding</keyword>
<dbReference type="Pfam" id="PF00252">
    <property type="entry name" value="Ribosomal_L16"/>
    <property type="match status" value="1"/>
</dbReference>
<dbReference type="InterPro" id="IPR016180">
    <property type="entry name" value="Ribosomal_uL16_dom"/>
</dbReference>
<dbReference type="CDD" id="cd01433">
    <property type="entry name" value="Ribosomal_L16_L10e"/>
    <property type="match status" value="1"/>
</dbReference>
<evidence type="ECO:0000256" key="4">
    <source>
        <dbReference type="ARBA" id="ARBA00023274"/>
    </source>
</evidence>
<dbReference type="Proteomes" id="UP000177396">
    <property type="component" value="Unassembled WGS sequence"/>
</dbReference>
<evidence type="ECO:0000256" key="3">
    <source>
        <dbReference type="ARBA" id="ARBA00022980"/>
    </source>
</evidence>
<protein>
    <recommendedName>
        <fullName evidence="5 6">Large ribosomal subunit protein uL16</fullName>
    </recommendedName>
</protein>
<keyword evidence="4 6" id="KW-0687">Ribonucleoprotein</keyword>
<dbReference type="PANTHER" id="PTHR12220:SF13">
    <property type="entry name" value="LARGE RIBOSOMAL SUBUNIT PROTEIN UL16M"/>
    <property type="match status" value="1"/>
</dbReference>
<evidence type="ECO:0000256" key="6">
    <source>
        <dbReference type="HAMAP-Rule" id="MF_01342"/>
    </source>
</evidence>
<evidence type="ECO:0000256" key="1">
    <source>
        <dbReference type="ARBA" id="ARBA00008931"/>
    </source>
</evidence>
<name>A0A1F5YFD0_9BACT</name>
<comment type="function">
    <text evidence="6 8">Binds 23S rRNA and is also seen to make contacts with the A and possibly P site tRNAs.</text>
</comment>
<dbReference type="InterPro" id="IPR000114">
    <property type="entry name" value="Ribosomal_uL16_bact-type"/>
</dbReference>
<comment type="similarity">
    <text evidence="1 6 7">Belongs to the universal ribosomal protein uL16 family.</text>
</comment>
<evidence type="ECO:0000313" key="9">
    <source>
        <dbReference type="EMBL" id="OGF98853.1"/>
    </source>
</evidence>
<dbReference type="FunFam" id="3.90.1170.10:FF:000001">
    <property type="entry name" value="50S ribosomal protein L16"/>
    <property type="match status" value="1"/>
</dbReference>
<dbReference type="GO" id="GO:0005840">
    <property type="term" value="C:ribosome"/>
    <property type="evidence" value="ECO:0007669"/>
    <property type="project" value="UniProtKB-KW"/>
</dbReference>
<keyword evidence="2 6" id="KW-0820">tRNA-binding</keyword>
<dbReference type="GO" id="GO:0019843">
    <property type="term" value="F:rRNA binding"/>
    <property type="evidence" value="ECO:0007669"/>
    <property type="project" value="UniProtKB-UniRule"/>
</dbReference>
<dbReference type="InterPro" id="IPR047873">
    <property type="entry name" value="Ribosomal_uL16"/>
</dbReference>
<dbReference type="GO" id="GO:0000049">
    <property type="term" value="F:tRNA binding"/>
    <property type="evidence" value="ECO:0007669"/>
    <property type="project" value="UniProtKB-KW"/>
</dbReference>
<dbReference type="GO" id="GO:1990904">
    <property type="term" value="C:ribonucleoprotein complex"/>
    <property type="evidence" value="ECO:0007669"/>
    <property type="project" value="UniProtKB-KW"/>
</dbReference>
<gene>
    <name evidence="6" type="primary">rplP</name>
    <name evidence="9" type="ORF">A2153_03835</name>
</gene>
<evidence type="ECO:0000256" key="7">
    <source>
        <dbReference type="RuleBase" id="RU004413"/>
    </source>
</evidence>
<dbReference type="HAMAP" id="MF_01342">
    <property type="entry name" value="Ribosomal_uL16"/>
    <property type="match status" value="1"/>
</dbReference>
<reference evidence="9 10" key="1">
    <citation type="journal article" date="2016" name="Nat. Commun.">
        <title>Thousands of microbial genomes shed light on interconnected biogeochemical processes in an aquifer system.</title>
        <authorList>
            <person name="Anantharaman K."/>
            <person name="Brown C.T."/>
            <person name="Hug L.A."/>
            <person name="Sharon I."/>
            <person name="Castelle C.J."/>
            <person name="Probst A.J."/>
            <person name="Thomas B.C."/>
            <person name="Singh A."/>
            <person name="Wilkins M.J."/>
            <person name="Karaoz U."/>
            <person name="Brodie E.L."/>
            <person name="Williams K.H."/>
            <person name="Hubbard S.S."/>
            <person name="Banfield J.F."/>
        </authorList>
    </citation>
    <scope>NUCLEOTIDE SEQUENCE [LARGE SCALE GENOMIC DNA]</scope>
</reference>
<dbReference type="AlphaFoldDB" id="A0A1F5YFD0"/>
<evidence type="ECO:0000313" key="10">
    <source>
        <dbReference type="Proteomes" id="UP000177396"/>
    </source>
</evidence>
<dbReference type="PANTHER" id="PTHR12220">
    <property type="entry name" value="50S/60S RIBOSOMAL PROTEIN L16"/>
    <property type="match status" value="1"/>
</dbReference>
<evidence type="ECO:0000256" key="8">
    <source>
        <dbReference type="RuleBase" id="RU004414"/>
    </source>
</evidence>
<dbReference type="NCBIfam" id="TIGR01164">
    <property type="entry name" value="rplP_bact"/>
    <property type="match status" value="1"/>
</dbReference>
<keyword evidence="3 6" id="KW-0689">Ribosomal protein</keyword>
<dbReference type="GO" id="GO:0003735">
    <property type="term" value="F:structural constituent of ribosome"/>
    <property type="evidence" value="ECO:0007669"/>
    <property type="project" value="InterPro"/>
</dbReference>